<evidence type="ECO:0000313" key="1">
    <source>
        <dbReference type="EnsemblPlants" id="ORUFI04G31730.1"/>
    </source>
</evidence>
<dbReference type="HOGENOM" id="CLU_2430891_0_0_1"/>
<reference evidence="1" key="2">
    <citation type="submission" date="2015-06" db="UniProtKB">
        <authorList>
            <consortium name="EnsemblPlants"/>
        </authorList>
    </citation>
    <scope>IDENTIFICATION</scope>
</reference>
<dbReference type="AlphaFoldDB" id="A0A0E0PFX8"/>
<dbReference type="Proteomes" id="UP000008022">
    <property type="component" value="Unassembled WGS sequence"/>
</dbReference>
<accession>A0A0E0PFX8</accession>
<keyword evidence="2" id="KW-1185">Reference proteome</keyword>
<sequence>MGNYIGRCADWKQMQLIAVTKTCFMLSSPVPELLHYDLVAPKRHTIAYVMFGSYQMIDNWLGLGRIGSSCIILESIKPEVLEAKVGDWRKG</sequence>
<reference evidence="2" key="1">
    <citation type="submission" date="2013-06" db="EMBL/GenBank/DDBJ databases">
        <authorList>
            <person name="Zhao Q."/>
        </authorList>
    </citation>
    <scope>NUCLEOTIDE SEQUENCE</scope>
    <source>
        <strain evidence="2">cv. W1943</strain>
    </source>
</reference>
<proteinExistence type="predicted"/>
<dbReference type="EnsemblPlants" id="ORUFI04G31730.1">
    <property type="protein sequence ID" value="ORUFI04G31730.1"/>
    <property type="gene ID" value="ORUFI04G31730"/>
</dbReference>
<evidence type="ECO:0000313" key="2">
    <source>
        <dbReference type="Proteomes" id="UP000008022"/>
    </source>
</evidence>
<dbReference type="Gramene" id="ORUFI04G31730.1">
    <property type="protein sequence ID" value="ORUFI04G31730.1"/>
    <property type="gene ID" value="ORUFI04G31730"/>
</dbReference>
<name>A0A0E0PFX8_ORYRU</name>
<organism evidence="1 2">
    <name type="scientific">Oryza rufipogon</name>
    <name type="common">Brownbeard rice</name>
    <name type="synonym">Asian wild rice</name>
    <dbReference type="NCBI Taxonomy" id="4529"/>
    <lineage>
        <taxon>Eukaryota</taxon>
        <taxon>Viridiplantae</taxon>
        <taxon>Streptophyta</taxon>
        <taxon>Embryophyta</taxon>
        <taxon>Tracheophyta</taxon>
        <taxon>Spermatophyta</taxon>
        <taxon>Magnoliopsida</taxon>
        <taxon>Liliopsida</taxon>
        <taxon>Poales</taxon>
        <taxon>Poaceae</taxon>
        <taxon>BOP clade</taxon>
        <taxon>Oryzoideae</taxon>
        <taxon>Oryzeae</taxon>
        <taxon>Oryzinae</taxon>
        <taxon>Oryza</taxon>
    </lineage>
</organism>
<protein>
    <submittedName>
        <fullName evidence="1">Uncharacterized protein</fullName>
    </submittedName>
</protein>